<evidence type="ECO:0000256" key="7">
    <source>
        <dbReference type="ARBA" id="ARBA00023285"/>
    </source>
</evidence>
<comment type="cofactor">
    <cofactor evidence="2">
        <name>Zn(2+)</name>
        <dbReference type="ChEBI" id="CHEBI:29105"/>
    </cofactor>
</comment>
<organism evidence="9 10">
    <name type="scientific">Solirubrobacter deserti</name>
    <dbReference type="NCBI Taxonomy" id="2282478"/>
    <lineage>
        <taxon>Bacteria</taxon>
        <taxon>Bacillati</taxon>
        <taxon>Actinomycetota</taxon>
        <taxon>Thermoleophilia</taxon>
        <taxon>Solirubrobacterales</taxon>
        <taxon>Solirubrobacteraceae</taxon>
        <taxon>Solirubrobacter</taxon>
    </lineage>
</organism>
<dbReference type="RefSeq" id="WP_202954069.1">
    <property type="nucleotide sequence ID" value="NZ_JAPCID010000076.1"/>
</dbReference>
<keyword evidence="10" id="KW-1185">Reference proteome</keyword>
<evidence type="ECO:0000256" key="5">
    <source>
        <dbReference type="ARBA" id="ARBA00022801"/>
    </source>
</evidence>
<keyword evidence="7" id="KW-0170">Cobalt</keyword>
<evidence type="ECO:0000259" key="8">
    <source>
        <dbReference type="Pfam" id="PF07687"/>
    </source>
</evidence>
<reference evidence="9" key="1">
    <citation type="submission" date="2022-10" db="EMBL/GenBank/DDBJ databases">
        <title>The WGS of Solirubrobacter sp. CPCC 204708.</title>
        <authorList>
            <person name="Jiang Z."/>
        </authorList>
    </citation>
    <scope>NUCLEOTIDE SEQUENCE</scope>
    <source>
        <strain evidence="9">CPCC 204708</strain>
    </source>
</reference>
<proteinExistence type="inferred from homology"/>
<evidence type="ECO:0000256" key="2">
    <source>
        <dbReference type="ARBA" id="ARBA00001947"/>
    </source>
</evidence>
<evidence type="ECO:0000256" key="3">
    <source>
        <dbReference type="ARBA" id="ARBA00006247"/>
    </source>
</evidence>
<dbReference type="InterPro" id="IPR002933">
    <property type="entry name" value="Peptidase_M20"/>
</dbReference>
<dbReference type="Pfam" id="PF01546">
    <property type="entry name" value="Peptidase_M20"/>
    <property type="match status" value="1"/>
</dbReference>
<sequence>MEAILAAVDELEDELVTLLQRLIRIPTVNPPGEAYEDFVAAFKAVLDELGYATEVHRAPPELAPLGEGLPRPNLLARLPGDGPRVHLNGHYDVVPVGNDWTRDPFGGELADGHVYGRGAADMKSGLAAQVIAVEALHRAGLKPNVVQSAVPDEETVGVRNAGMGFLVEQGLLEGDAVIITEPFGPDGVGIGHKGAIWGEITIFGKQAHGSAPQLGENAVEAMARYLATLDRELRPKLETRITDYGVTPDNRRSTLSFDTIRGGHATNIVPDRCTVTFNRRLIPGEDLDAARRELLAPLDGVRHSYHELYSTQPTLVGEDEPVVQAAQRALRALGLTPRILISAGSDDQRFVVHNAGITNSLVYGPGQTGLSHVADERISVADLVLGTKGLALIIAELMS</sequence>
<name>A0ABT4RV63_9ACTN</name>
<protein>
    <submittedName>
        <fullName evidence="9">M20 family metallopeptidase</fullName>
    </submittedName>
</protein>
<dbReference type="PANTHER" id="PTHR43808">
    <property type="entry name" value="ACETYLORNITHINE DEACETYLASE"/>
    <property type="match status" value="1"/>
</dbReference>
<accession>A0ABT4RV63</accession>
<dbReference type="SUPFAM" id="SSF53187">
    <property type="entry name" value="Zn-dependent exopeptidases"/>
    <property type="match status" value="1"/>
</dbReference>
<keyword evidence="5" id="KW-0378">Hydrolase</keyword>
<dbReference type="SUPFAM" id="SSF55031">
    <property type="entry name" value="Bacterial exopeptidase dimerisation domain"/>
    <property type="match status" value="1"/>
</dbReference>
<evidence type="ECO:0000256" key="1">
    <source>
        <dbReference type="ARBA" id="ARBA00001941"/>
    </source>
</evidence>
<dbReference type="InterPro" id="IPR050072">
    <property type="entry name" value="Peptidase_M20A"/>
</dbReference>
<comment type="similarity">
    <text evidence="3">Belongs to the peptidase M20A family.</text>
</comment>
<dbReference type="InterPro" id="IPR011650">
    <property type="entry name" value="Peptidase_M20_dimer"/>
</dbReference>
<comment type="cofactor">
    <cofactor evidence="1">
        <name>Co(2+)</name>
        <dbReference type="ChEBI" id="CHEBI:48828"/>
    </cofactor>
</comment>
<feature type="domain" description="Peptidase M20 dimerisation" evidence="8">
    <location>
        <begin position="190"/>
        <end position="296"/>
    </location>
</feature>
<evidence type="ECO:0000313" key="9">
    <source>
        <dbReference type="EMBL" id="MDA0142150.1"/>
    </source>
</evidence>
<dbReference type="Gene3D" id="3.40.630.10">
    <property type="entry name" value="Zn peptidases"/>
    <property type="match status" value="2"/>
</dbReference>
<dbReference type="NCBIfam" id="TIGR01910">
    <property type="entry name" value="DapE-ArgE"/>
    <property type="match status" value="1"/>
</dbReference>
<dbReference type="PANTHER" id="PTHR43808:SF32">
    <property type="entry name" value="ARGE_DAPE-RELATED DEACYLASE"/>
    <property type="match status" value="1"/>
</dbReference>
<gene>
    <name evidence="9" type="ORF">OJ962_31995</name>
</gene>
<dbReference type="Gene3D" id="3.30.70.360">
    <property type="match status" value="1"/>
</dbReference>
<keyword evidence="6" id="KW-0862">Zinc</keyword>
<evidence type="ECO:0000256" key="6">
    <source>
        <dbReference type="ARBA" id="ARBA00022833"/>
    </source>
</evidence>
<dbReference type="InterPro" id="IPR010182">
    <property type="entry name" value="ArgE/DapE"/>
</dbReference>
<dbReference type="Pfam" id="PF07687">
    <property type="entry name" value="M20_dimer"/>
    <property type="match status" value="1"/>
</dbReference>
<evidence type="ECO:0000313" key="10">
    <source>
        <dbReference type="Proteomes" id="UP001147700"/>
    </source>
</evidence>
<dbReference type="Proteomes" id="UP001147700">
    <property type="component" value="Unassembled WGS sequence"/>
</dbReference>
<dbReference type="InterPro" id="IPR036264">
    <property type="entry name" value="Bact_exopeptidase_dim_dom"/>
</dbReference>
<dbReference type="EMBL" id="JAPCID010000076">
    <property type="protein sequence ID" value="MDA0142150.1"/>
    <property type="molecule type" value="Genomic_DNA"/>
</dbReference>
<comment type="caution">
    <text evidence="9">The sequence shown here is derived from an EMBL/GenBank/DDBJ whole genome shotgun (WGS) entry which is preliminary data.</text>
</comment>
<keyword evidence="4" id="KW-0479">Metal-binding</keyword>
<evidence type="ECO:0000256" key="4">
    <source>
        <dbReference type="ARBA" id="ARBA00022723"/>
    </source>
</evidence>